<organism evidence="5 6">
    <name type="scientific">Stereocaulon virgatum</name>
    <dbReference type="NCBI Taxonomy" id="373712"/>
    <lineage>
        <taxon>Eukaryota</taxon>
        <taxon>Fungi</taxon>
        <taxon>Dikarya</taxon>
        <taxon>Ascomycota</taxon>
        <taxon>Pezizomycotina</taxon>
        <taxon>Lecanoromycetes</taxon>
        <taxon>OSLEUM clade</taxon>
        <taxon>Lecanoromycetidae</taxon>
        <taxon>Lecanorales</taxon>
        <taxon>Lecanorineae</taxon>
        <taxon>Stereocaulaceae</taxon>
        <taxon>Stereocaulon</taxon>
    </lineage>
</organism>
<dbReference type="Pfam" id="PF07690">
    <property type="entry name" value="MFS_1"/>
    <property type="match status" value="1"/>
</dbReference>
<keyword evidence="4" id="KW-1133">Transmembrane helix</keyword>
<keyword evidence="4" id="KW-0812">Transmembrane</keyword>
<dbReference type="InterPro" id="IPR011701">
    <property type="entry name" value="MFS"/>
</dbReference>
<accession>A0ABR4A2G3</accession>
<dbReference type="Gene3D" id="1.20.1250.20">
    <property type="entry name" value="MFS general substrate transporter like domains"/>
    <property type="match status" value="1"/>
</dbReference>
<evidence type="ECO:0000256" key="2">
    <source>
        <dbReference type="ARBA" id="ARBA00006727"/>
    </source>
</evidence>
<feature type="transmembrane region" description="Helical" evidence="4">
    <location>
        <begin position="251"/>
        <end position="277"/>
    </location>
</feature>
<dbReference type="SUPFAM" id="SSF103473">
    <property type="entry name" value="MFS general substrate transporter"/>
    <property type="match status" value="1"/>
</dbReference>
<feature type="compositionally biased region" description="Polar residues" evidence="3">
    <location>
        <begin position="73"/>
        <end position="94"/>
    </location>
</feature>
<name>A0ABR4A2G3_9LECA</name>
<feature type="transmembrane region" description="Helical" evidence="4">
    <location>
        <begin position="196"/>
        <end position="218"/>
    </location>
</feature>
<feature type="compositionally biased region" description="Polar residues" evidence="3">
    <location>
        <begin position="43"/>
        <end position="65"/>
    </location>
</feature>
<reference evidence="5 6" key="1">
    <citation type="submission" date="2024-09" db="EMBL/GenBank/DDBJ databases">
        <title>Rethinking Asexuality: The Enigmatic Case of Functional Sexual Genes in Lepraria (Stereocaulaceae).</title>
        <authorList>
            <person name="Doellman M."/>
            <person name="Sun Y."/>
            <person name="Barcenas-Pena A."/>
            <person name="Lumbsch H.T."/>
            <person name="Grewe F."/>
        </authorList>
    </citation>
    <scope>NUCLEOTIDE SEQUENCE [LARGE SCALE GENOMIC DNA]</scope>
    <source>
        <strain evidence="5 6">Mercado 3170</strain>
    </source>
</reference>
<protein>
    <recommendedName>
        <fullName evidence="7">Major facilitator superfamily (MFS) profile domain-containing protein</fullName>
    </recommendedName>
</protein>
<feature type="compositionally biased region" description="Pro residues" evidence="3">
    <location>
        <begin position="350"/>
        <end position="362"/>
    </location>
</feature>
<feature type="transmembrane region" description="Helical" evidence="4">
    <location>
        <begin position="225"/>
        <end position="245"/>
    </location>
</feature>
<evidence type="ECO:0000256" key="4">
    <source>
        <dbReference type="SAM" id="Phobius"/>
    </source>
</evidence>
<feature type="compositionally biased region" description="Basic and acidic residues" evidence="3">
    <location>
        <begin position="1"/>
        <end position="41"/>
    </location>
</feature>
<feature type="transmembrane region" description="Helical" evidence="4">
    <location>
        <begin position="155"/>
        <end position="176"/>
    </location>
</feature>
<proteinExistence type="inferred from homology"/>
<feature type="region of interest" description="Disordered" evidence="3">
    <location>
        <begin position="1"/>
        <end position="148"/>
    </location>
</feature>
<evidence type="ECO:0008006" key="7">
    <source>
        <dbReference type="Google" id="ProtNLM"/>
    </source>
</evidence>
<dbReference type="EMBL" id="JBEFKJ010000026">
    <property type="protein sequence ID" value="KAL2039240.1"/>
    <property type="molecule type" value="Genomic_DNA"/>
</dbReference>
<sequence length="421" mass="45960">MQGVHYGEEKHHVKLSKDTSDYGRINERSETTLSASRDDHSAANASTHGSSTLGPSLISAETASPDQADAHQQVHTQFTTIKDGNGASSWSHYSSPRGEKDNAAVGVNVPAVSLPYPRSERTLRDSSPSKDEDKPKTPDEDEVASSPYPEGGLRAWLVVFGSFSGMTASFGVLNMAGTFQAYLSTHQLANESPSSIGWIFSLYAFLTFFCGVQIGPVFDAKGPRWLVAAGSVLLFAGMMGTAASTKLWHFILTYSILCGLASSLIFTPAVGAVAHFFSKRRGVATGLAATGGSIGGTNTPIRAHLPLSPPKTSIEHWLTFPRHRLSPRAPTPLPHPRLQMGRPCPSLHIPLPPPPRQPPNPLEPQDRPPQKQHPNERHLARLPHLQAQSLRPHNRRRLLHRMGPLHPPLLHLLLRNRKRHK</sequence>
<feature type="compositionally biased region" description="Basic and acidic residues" evidence="3">
    <location>
        <begin position="118"/>
        <end position="138"/>
    </location>
</feature>
<feature type="compositionally biased region" description="Basic and acidic residues" evidence="3">
    <location>
        <begin position="364"/>
        <end position="375"/>
    </location>
</feature>
<evidence type="ECO:0000313" key="6">
    <source>
        <dbReference type="Proteomes" id="UP001590950"/>
    </source>
</evidence>
<comment type="similarity">
    <text evidence="2">Belongs to the major facilitator superfamily. Monocarboxylate porter (TC 2.A.1.13) family.</text>
</comment>
<dbReference type="Proteomes" id="UP001590950">
    <property type="component" value="Unassembled WGS sequence"/>
</dbReference>
<feature type="region of interest" description="Disordered" evidence="3">
    <location>
        <begin position="326"/>
        <end position="375"/>
    </location>
</feature>
<dbReference type="InterPro" id="IPR036259">
    <property type="entry name" value="MFS_trans_sf"/>
</dbReference>
<keyword evidence="4" id="KW-0472">Membrane</keyword>
<gene>
    <name evidence="5" type="ORF">N7G274_007908</name>
</gene>
<comment type="caution">
    <text evidence="5">The sequence shown here is derived from an EMBL/GenBank/DDBJ whole genome shotgun (WGS) entry which is preliminary data.</text>
</comment>
<evidence type="ECO:0000256" key="1">
    <source>
        <dbReference type="ARBA" id="ARBA00004141"/>
    </source>
</evidence>
<dbReference type="PANTHER" id="PTHR11360:SF177">
    <property type="entry name" value="RIBOFLAVIN TRANSPORTER MCH5"/>
    <property type="match status" value="1"/>
</dbReference>
<evidence type="ECO:0000313" key="5">
    <source>
        <dbReference type="EMBL" id="KAL2039240.1"/>
    </source>
</evidence>
<dbReference type="InterPro" id="IPR050327">
    <property type="entry name" value="Proton-linked_MCT"/>
</dbReference>
<comment type="subcellular location">
    <subcellularLocation>
        <location evidence="1">Membrane</location>
        <topology evidence="1">Multi-pass membrane protein</topology>
    </subcellularLocation>
</comment>
<keyword evidence="6" id="KW-1185">Reference proteome</keyword>
<dbReference type="PANTHER" id="PTHR11360">
    <property type="entry name" value="MONOCARBOXYLATE TRANSPORTER"/>
    <property type="match status" value="1"/>
</dbReference>
<evidence type="ECO:0000256" key="3">
    <source>
        <dbReference type="SAM" id="MobiDB-lite"/>
    </source>
</evidence>